<keyword evidence="2" id="KW-0472">Membrane</keyword>
<dbReference type="PROSITE" id="PS50943">
    <property type="entry name" value="HTH_CROC1"/>
    <property type="match status" value="1"/>
</dbReference>
<dbReference type="GO" id="GO:0003677">
    <property type="term" value="F:DNA binding"/>
    <property type="evidence" value="ECO:0007669"/>
    <property type="project" value="UniProtKB-KW"/>
</dbReference>
<evidence type="ECO:0000313" key="5">
    <source>
        <dbReference type="Proteomes" id="UP000214689"/>
    </source>
</evidence>
<evidence type="ECO:0000256" key="2">
    <source>
        <dbReference type="SAM" id="Phobius"/>
    </source>
</evidence>
<dbReference type="SUPFAM" id="SSF47413">
    <property type="entry name" value="lambda repressor-like DNA-binding domains"/>
    <property type="match status" value="1"/>
</dbReference>
<feature type="transmembrane region" description="Helical" evidence="2">
    <location>
        <begin position="197"/>
        <end position="218"/>
    </location>
</feature>
<organism evidence="4 5">
    <name type="scientific">Mogibacterium pumilum</name>
    <dbReference type="NCBI Taxonomy" id="86332"/>
    <lineage>
        <taxon>Bacteria</taxon>
        <taxon>Bacillati</taxon>
        <taxon>Bacillota</taxon>
        <taxon>Clostridia</taxon>
        <taxon>Peptostreptococcales</taxon>
        <taxon>Anaerovoracaceae</taxon>
        <taxon>Mogibacterium</taxon>
    </lineage>
</organism>
<sequence length="333" mass="37087">MIIAEKIMSLRKQYGWSQEELADLIGVSRQSVSKWESAAAMPDIQKIIKLSEVFEVSVDYLLKDEMELPESTKVVSTADIGVDNDSSIKIVSLEEVNEYMDATEKHATKIACAVALFILSPVANLLAEAVGRANDGDILERLSITMLFLMVGIGVALCVISGFAISKYEYLSKEQIKLGYGVEAAVKRKYEPFKQVMGQRIAGGVFLCIVGTLPGILFDNGDKYTFGLAKVSAPIMLIMVAVAVYMFVKVGIISGGYSKLFQEGDYTPEHKRVEQKMEPIAGLYWITVTIIYLIPGFLLGYWNKTWIIWPVAGVIYGAIYKLYEIHLNRKYDK</sequence>
<dbReference type="Proteomes" id="UP000214689">
    <property type="component" value="Chromosome"/>
</dbReference>
<dbReference type="AlphaFoldDB" id="A0A223ATV9"/>
<keyword evidence="5" id="KW-1185">Reference proteome</keyword>
<dbReference type="PANTHER" id="PTHR46558">
    <property type="entry name" value="TRACRIPTIONAL REGULATORY PROTEIN-RELATED-RELATED"/>
    <property type="match status" value="1"/>
</dbReference>
<proteinExistence type="predicted"/>
<dbReference type="RefSeq" id="WP_094234664.1">
    <property type="nucleotide sequence ID" value="NZ_CP016199.1"/>
</dbReference>
<evidence type="ECO:0000259" key="3">
    <source>
        <dbReference type="PROSITE" id="PS50943"/>
    </source>
</evidence>
<reference evidence="5" key="1">
    <citation type="submission" date="2016-05" db="EMBL/GenBank/DDBJ databases">
        <authorList>
            <person name="Holder M.E."/>
            <person name="Ajami N.J."/>
            <person name="Petrosino J.F."/>
        </authorList>
    </citation>
    <scope>NUCLEOTIDE SEQUENCE [LARGE SCALE GENOMIC DNA]</scope>
    <source>
        <strain evidence="5">ATCC 700696</strain>
    </source>
</reference>
<keyword evidence="1" id="KW-0238">DNA-binding</keyword>
<feature type="transmembrane region" description="Helical" evidence="2">
    <location>
        <begin position="306"/>
        <end position="323"/>
    </location>
</feature>
<feature type="transmembrane region" description="Helical" evidence="2">
    <location>
        <begin position="224"/>
        <end position="248"/>
    </location>
</feature>
<name>A0A223ATV9_9FIRM</name>
<evidence type="ECO:0000313" key="4">
    <source>
        <dbReference type="EMBL" id="ASS38428.1"/>
    </source>
</evidence>
<accession>A0A223ATV9</accession>
<feature type="domain" description="HTH cro/C1-type" evidence="3">
    <location>
        <begin position="7"/>
        <end position="61"/>
    </location>
</feature>
<dbReference type="Gene3D" id="1.10.260.40">
    <property type="entry name" value="lambda repressor-like DNA-binding domains"/>
    <property type="match status" value="1"/>
</dbReference>
<dbReference type="Pfam" id="PF01381">
    <property type="entry name" value="HTH_3"/>
    <property type="match status" value="1"/>
</dbReference>
<dbReference type="CDD" id="cd00093">
    <property type="entry name" value="HTH_XRE"/>
    <property type="match status" value="1"/>
</dbReference>
<dbReference type="SMART" id="SM00530">
    <property type="entry name" value="HTH_XRE"/>
    <property type="match status" value="1"/>
</dbReference>
<feature type="transmembrane region" description="Helical" evidence="2">
    <location>
        <begin position="281"/>
        <end position="300"/>
    </location>
</feature>
<evidence type="ECO:0000256" key="1">
    <source>
        <dbReference type="ARBA" id="ARBA00023125"/>
    </source>
</evidence>
<protein>
    <recommendedName>
        <fullName evidence="3">HTH cro/C1-type domain-containing protein</fullName>
    </recommendedName>
</protein>
<feature type="transmembrane region" description="Helical" evidence="2">
    <location>
        <begin position="110"/>
        <end position="130"/>
    </location>
</feature>
<dbReference type="EMBL" id="CP016199">
    <property type="protein sequence ID" value="ASS38428.1"/>
    <property type="molecule type" value="Genomic_DNA"/>
</dbReference>
<dbReference type="OrthoDB" id="9815852at2"/>
<dbReference type="InterPro" id="IPR010982">
    <property type="entry name" value="Lambda_DNA-bd_dom_sf"/>
</dbReference>
<gene>
    <name evidence="4" type="ORF">AXF17_08505</name>
</gene>
<keyword evidence="2" id="KW-1133">Transmembrane helix</keyword>
<dbReference type="InterPro" id="IPR001387">
    <property type="entry name" value="Cro/C1-type_HTH"/>
</dbReference>
<feature type="transmembrane region" description="Helical" evidence="2">
    <location>
        <begin position="142"/>
        <end position="165"/>
    </location>
</feature>
<dbReference type="PANTHER" id="PTHR46558:SF11">
    <property type="entry name" value="HTH-TYPE TRANSCRIPTIONAL REGULATOR XRE"/>
    <property type="match status" value="1"/>
</dbReference>
<keyword evidence="2" id="KW-0812">Transmembrane</keyword>